<evidence type="ECO:0000256" key="14">
    <source>
        <dbReference type="ARBA" id="ARBA00023065"/>
    </source>
</evidence>
<dbReference type="Gene3D" id="3.40.1110.10">
    <property type="entry name" value="Calcium-transporting ATPase, cytoplasmic domain N"/>
    <property type="match status" value="1"/>
</dbReference>
<evidence type="ECO:0000259" key="20">
    <source>
        <dbReference type="SMART" id="SM00831"/>
    </source>
</evidence>
<keyword evidence="13" id="KW-0333">Golgi apparatus</keyword>
<comment type="function">
    <text evidence="18">Catalyzes the hydrolysis of ATP coupled with the transport of calcium.</text>
</comment>
<feature type="transmembrane region" description="Helical" evidence="18">
    <location>
        <begin position="814"/>
        <end position="832"/>
    </location>
</feature>
<evidence type="ECO:0000256" key="16">
    <source>
        <dbReference type="ARBA" id="ARBA00047282"/>
    </source>
</evidence>
<evidence type="ECO:0000256" key="7">
    <source>
        <dbReference type="ARBA" id="ARBA00022741"/>
    </source>
</evidence>
<feature type="transmembrane region" description="Helical" evidence="18">
    <location>
        <begin position="242"/>
        <end position="261"/>
    </location>
</feature>
<keyword evidence="11" id="KW-1278">Translocase</keyword>
<dbReference type="GeneTree" id="ENSGT00940000160275"/>
<evidence type="ECO:0000256" key="10">
    <source>
        <dbReference type="ARBA" id="ARBA00022842"/>
    </source>
</evidence>
<dbReference type="Pfam" id="PF13246">
    <property type="entry name" value="Cation_ATPase"/>
    <property type="match status" value="1"/>
</dbReference>
<dbReference type="GO" id="GO:0005524">
    <property type="term" value="F:ATP binding"/>
    <property type="evidence" value="ECO:0007669"/>
    <property type="project" value="UniProtKB-KW"/>
</dbReference>
<keyword evidence="5 18" id="KW-0812">Transmembrane</keyword>
<keyword evidence="12 18" id="KW-1133">Transmembrane helix</keyword>
<dbReference type="InterPro" id="IPR023298">
    <property type="entry name" value="ATPase_P-typ_TM_dom_sf"/>
</dbReference>
<dbReference type="SUPFAM" id="SSF56784">
    <property type="entry name" value="HAD-like"/>
    <property type="match status" value="1"/>
</dbReference>
<keyword evidence="10" id="KW-0460">Magnesium</keyword>
<dbReference type="GO" id="GO:0016887">
    <property type="term" value="F:ATP hydrolysis activity"/>
    <property type="evidence" value="ECO:0007669"/>
    <property type="project" value="InterPro"/>
</dbReference>
<reference evidence="21 22" key="1">
    <citation type="journal article" date="2010" name="PLoS Biol.">
        <title>Multi-platform next-generation sequencing of the domestic turkey (Meleagris gallopavo): genome assembly and analysis.</title>
        <authorList>
            <person name="Dalloul R.A."/>
            <person name="Long J.A."/>
            <person name="Zimin A.V."/>
            <person name="Aslam L."/>
            <person name="Beal K."/>
            <person name="Blomberg L.A."/>
            <person name="Bouffard P."/>
            <person name="Burt D.W."/>
            <person name="Crasta O."/>
            <person name="Crooijmans R.P."/>
            <person name="Cooper K."/>
            <person name="Coulombe R.A."/>
            <person name="De S."/>
            <person name="Delany M.E."/>
            <person name="Dodgson J.B."/>
            <person name="Dong J.J."/>
            <person name="Evans C."/>
            <person name="Frederickson K.M."/>
            <person name="Flicek P."/>
            <person name="Florea L."/>
            <person name="Folkerts O."/>
            <person name="Groenen M.A."/>
            <person name="Harkins T.T."/>
            <person name="Herrero J."/>
            <person name="Hoffmann S."/>
            <person name="Megens H.J."/>
            <person name="Jiang A."/>
            <person name="de Jong P."/>
            <person name="Kaiser P."/>
            <person name="Kim H."/>
            <person name="Kim K.W."/>
            <person name="Kim S."/>
            <person name="Langenberger D."/>
            <person name="Lee M.K."/>
            <person name="Lee T."/>
            <person name="Mane S."/>
            <person name="Marcais G."/>
            <person name="Marz M."/>
            <person name="McElroy A.P."/>
            <person name="Modise T."/>
            <person name="Nefedov M."/>
            <person name="Notredame C."/>
            <person name="Paton I.R."/>
            <person name="Payne W.S."/>
            <person name="Pertea G."/>
            <person name="Prickett D."/>
            <person name="Puiu D."/>
            <person name="Qioa D."/>
            <person name="Raineri E."/>
            <person name="Ruffier M."/>
            <person name="Salzberg S.L."/>
            <person name="Schatz M.C."/>
            <person name="Scheuring C."/>
            <person name="Schmidt C.J."/>
            <person name="Schroeder S."/>
            <person name="Searle S.M."/>
            <person name="Smith E.J."/>
            <person name="Smith J."/>
            <person name="Sonstegard T.S."/>
            <person name="Stadler P.F."/>
            <person name="Tafer H."/>
            <person name="Tu Z.J."/>
            <person name="Van Tassell C.P."/>
            <person name="Vilella A.J."/>
            <person name="Williams K.P."/>
            <person name="Yorke J.A."/>
            <person name="Zhang L."/>
            <person name="Zhang H.B."/>
            <person name="Zhang X."/>
            <person name="Zhang Y."/>
            <person name="Reed K.M."/>
        </authorList>
    </citation>
    <scope>NUCLEOTIDE SEQUENCE [LARGE SCALE GENOMIC DNA]</scope>
</reference>
<dbReference type="InterPro" id="IPR004014">
    <property type="entry name" value="ATPase_P-typ_cation-transptr_N"/>
</dbReference>
<evidence type="ECO:0000256" key="1">
    <source>
        <dbReference type="ARBA" id="ARBA00004166"/>
    </source>
</evidence>
<dbReference type="NCBIfam" id="TIGR01522">
    <property type="entry name" value="ATPase-IIA2_Ca"/>
    <property type="match status" value="1"/>
</dbReference>
<keyword evidence="15 18" id="KW-0472">Membrane</keyword>
<feature type="transmembrane region" description="Helical" evidence="18">
    <location>
        <begin position="78"/>
        <end position="94"/>
    </location>
</feature>
<dbReference type="InterPro" id="IPR006413">
    <property type="entry name" value="P-type_ATPase_IIA_PMR1"/>
</dbReference>
<dbReference type="SFLD" id="SFLDG00002">
    <property type="entry name" value="C1.7:_P-type_atpase_like"/>
    <property type="match status" value="1"/>
</dbReference>
<dbReference type="InterPro" id="IPR006068">
    <property type="entry name" value="ATPase_P-typ_cation-transptr_C"/>
</dbReference>
<evidence type="ECO:0000256" key="12">
    <source>
        <dbReference type="ARBA" id="ARBA00022989"/>
    </source>
</evidence>
<dbReference type="AlphaFoldDB" id="A0A803YNC7"/>
<gene>
    <name evidence="21" type="primary">ATP2C2</name>
</gene>
<keyword evidence="7 18" id="KW-0547">Nucleotide-binding</keyword>
<dbReference type="Proteomes" id="UP000001645">
    <property type="component" value="Chromosome 13"/>
</dbReference>
<dbReference type="NCBIfam" id="TIGR01494">
    <property type="entry name" value="ATPase_P-type"/>
    <property type="match status" value="2"/>
</dbReference>
<dbReference type="InterPro" id="IPR018303">
    <property type="entry name" value="ATPase_P-typ_P_site"/>
</dbReference>
<dbReference type="InterPro" id="IPR001757">
    <property type="entry name" value="P_typ_ATPase"/>
</dbReference>
<reference evidence="21" key="3">
    <citation type="submission" date="2025-09" db="UniProtKB">
        <authorList>
            <consortium name="Ensembl"/>
        </authorList>
    </citation>
    <scope>IDENTIFICATION</scope>
</reference>
<evidence type="ECO:0000256" key="2">
    <source>
        <dbReference type="ARBA" id="ARBA00005675"/>
    </source>
</evidence>
<dbReference type="InterPro" id="IPR044492">
    <property type="entry name" value="P_typ_ATPase_HD_dom"/>
</dbReference>
<dbReference type="SUPFAM" id="SSF81665">
    <property type="entry name" value="Calcium ATPase, transmembrane domain M"/>
    <property type="match status" value="1"/>
</dbReference>
<evidence type="ECO:0000256" key="5">
    <source>
        <dbReference type="ARBA" id="ARBA00022692"/>
    </source>
</evidence>
<dbReference type="Pfam" id="PF00690">
    <property type="entry name" value="Cation_ATPase_N"/>
    <property type="match status" value="1"/>
</dbReference>
<evidence type="ECO:0000256" key="18">
    <source>
        <dbReference type="RuleBase" id="RU361146"/>
    </source>
</evidence>
<dbReference type="SFLD" id="SFLDS00003">
    <property type="entry name" value="Haloacid_Dehalogenase"/>
    <property type="match status" value="1"/>
</dbReference>
<dbReference type="PRINTS" id="PR00119">
    <property type="entry name" value="CATATPASE"/>
</dbReference>
<dbReference type="SFLD" id="SFLDF00027">
    <property type="entry name" value="p-type_atpase"/>
    <property type="match status" value="1"/>
</dbReference>
<keyword evidence="3 18" id="KW-0813">Transport</keyword>
<evidence type="ECO:0000313" key="21">
    <source>
        <dbReference type="Ensembl" id="ENSMGAP00000033275.1"/>
    </source>
</evidence>
<sequence length="899" mass="98395">PHPLLTALLLLSEVVDLQTGLSEFSVLQRRLKHGWNEFSVDATEPIWKKYLDQFKNPLILLLLASALVSVITKEYEDAASITMAVLIVVTVAFIQEYRSEKSLEELNKLVPPECNCLREGKLQHLLARELVPGDIIYLSVGDRVPADLRLIEVTDLLVDESSFTGEAEPCNKTDGVLLEAGDITTLSNVVFMGTLVRYGKGKGVVIGTGENSQFGEVFKMMQAEETPKTPLQKSMDRLGKQLTLFSFGIIGLIMLIGWLQGKHLLSMFTIGVSLAVAAIPEGLPIVVTVTLVLGVLRMAKKRVIVKKLPIVETLGCCNVICSDKTGTLTANEMTVTRLVTSDGFQAEVSGVGYNGEGNVYLLPSKEILKEFSNVSVGKLVEAGCVVNNAIIRKNSVIGQPTEGALLALAMKMELADIKDIYARKKEIPFSSEQKWMAVKCTLKNQDQEDIYFMKGAFEEVIRYCTMYNSSGISLMLTPQQKASYQQEEKRMGSSGLRVLALASGSELGKLTFLGLVGIIDPPRAGVKEAVQVLVESGVSVKMITGDALETAVAIGNEPGFLPVGLPCSTSTSISYHHVFVFQISIFFRTSPKHKLKIIKALQRAGAIVSMTGDGVNDAVALKSADIGIAMGQAGTDVSKEAANMILVDDDFSTVMNAIEEGKGIFYNIKNFVRFQLSTSISALSLITLSTVLNLPNPLNAMQILWINIIMDGPPAQSLGVEPVDKDTIKQPPRCITDTILSKSLILKIFMSALIIISGTLFVFWKEVRKICGITPRTTTMTFTCFVFFDLFNALTCRSQTKLILEIGFFRNRMFLYSVLGSFLGQLAVIYVPPLQKIFQTENLGVLGKLQNTYISSQLLEKADGIAELLRDSSREMAGRRNQAAARVPKYIEAVTRKCL</sequence>
<evidence type="ECO:0000256" key="9">
    <source>
        <dbReference type="ARBA" id="ARBA00022840"/>
    </source>
</evidence>
<feature type="transmembrane region" description="Helical" evidence="18">
    <location>
        <begin position="267"/>
        <end position="296"/>
    </location>
</feature>
<keyword evidence="22" id="KW-1185">Reference proteome</keyword>
<dbReference type="FunFam" id="2.70.150.10:FF:000008">
    <property type="entry name" value="Calcium-transporting ATPase"/>
    <property type="match status" value="1"/>
</dbReference>
<keyword evidence="8 18" id="KW-0106">Calcium</keyword>
<keyword evidence="19" id="KW-0732">Signal</keyword>
<dbReference type="SMART" id="SM00831">
    <property type="entry name" value="Cation_ATPase_N"/>
    <property type="match status" value="1"/>
</dbReference>
<organism evidence="21 22">
    <name type="scientific">Meleagris gallopavo</name>
    <name type="common">Wild turkey</name>
    <dbReference type="NCBI Taxonomy" id="9103"/>
    <lineage>
        <taxon>Eukaryota</taxon>
        <taxon>Metazoa</taxon>
        <taxon>Chordata</taxon>
        <taxon>Craniata</taxon>
        <taxon>Vertebrata</taxon>
        <taxon>Euteleostomi</taxon>
        <taxon>Archelosauria</taxon>
        <taxon>Archosauria</taxon>
        <taxon>Dinosauria</taxon>
        <taxon>Saurischia</taxon>
        <taxon>Theropoda</taxon>
        <taxon>Coelurosauria</taxon>
        <taxon>Aves</taxon>
        <taxon>Neognathae</taxon>
        <taxon>Galloanserae</taxon>
        <taxon>Galliformes</taxon>
        <taxon>Phasianidae</taxon>
        <taxon>Meleagridinae</taxon>
        <taxon>Meleagris</taxon>
    </lineage>
</organism>
<dbReference type="GO" id="GO:0005794">
    <property type="term" value="C:Golgi apparatus"/>
    <property type="evidence" value="ECO:0007669"/>
    <property type="project" value="UniProtKB-SubCell"/>
</dbReference>
<feature type="signal peptide" evidence="19">
    <location>
        <begin position="1"/>
        <end position="17"/>
    </location>
</feature>
<dbReference type="SUPFAM" id="SSF81653">
    <property type="entry name" value="Calcium ATPase, transduction domain A"/>
    <property type="match status" value="1"/>
</dbReference>
<dbReference type="InterPro" id="IPR036412">
    <property type="entry name" value="HAD-like_sf"/>
</dbReference>
<comment type="subcellular location">
    <subcellularLocation>
        <location evidence="1">Golgi apparatus</location>
        <location evidence="1">trans-Golgi network membrane</location>
        <topology evidence="1">Multi-pass membrane protein</topology>
    </subcellularLocation>
    <subcellularLocation>
        <location evidence="18">Membrane</location>
        <topology evidence="18">Multi-pass membrane protein</topology>
    </subcellularLocation>
</comment>
<keyword evidence="4 18" id="KW-0109">Calcium transport</keyword>
<reference evidence="21" key="2">
    <citation type="submission" date="2025-08" db="UniProtKB">
        <authorList>
            <consortium name="Ensembl"/>
        </authorList>
    </citation>
    <scope>IDENTIFICATION</scope>
</reference>
<dbReference type="Gene3D" id="3.40.50.1000">
    <property type="entry name" value="HAD superfamily/HAD-like"/>
    <property type="match status" value="1"/>
</dbReference>
<dbReference type="EC" id="7.2.2.10" evidence="18"/>
<comment type="similarity">
    <text evidence="2 18">Belongs to the cation transport ATPase (P-type) (TC 3.A.3) family. Type IIA subfamily.</text>
</comment>
<dbReference type="InterPro" id="IPR023299">
    <property type="entry name" value="ATPase_P-typ_cyto_dom_N"/>
</dbReference>
<dbReference type="Gene3D" id="1.20.1110.10">
    <property type="entry name" value="Calcium-transporting ATPase, transmembrane domain"/>
    <property type="match status" value="1"/>
</dbReference>
<dbReference type="Pfam" id="PF00122">
    <property type="entry name" value="E1-E2_ATPase"/>
    <property type="match status" value="1"/>
</dbReference>
<evidence type="ECO:0000256" key="13">
    <source>
        <dbReference type="ARBA" id="ARBA00023034"/>
    </source>
</evidence>
<feature type="domain" description="Cation-transporting P-type ATPase N-terminal" evidence="20">
    <location>
        <begin position="4"/>
        <end position="74"/>
    </location>
</feature>
<dbReference type="InterPro" id="IPR008250">
    <property type="entry name" value="ATPase_P-typ_transduc_dom_A_sf"/>
</dbReference>
<evidence type="ECO:0000256" key="8">
    <source>
        <dbReference type="ARBA" id="ARBA00022837"/>
    </source>
</evidence>
<dbReference type="GO" id="GO:0005388">
    <property type="term" value="F:P-type calcium transporter activity"/>
    <property type="evidence" value="ECO:0007669"/>
    <property type="project" value="UniProtKB-EC"/>
</dbReference>
<dbReference type="GO" id="GO:0016020">
    <property type="term" value="C:membrane"/>
    <property type="evidence" value="ECO:0007669"/>
    <property type="project" value="UniProtKB-SubCell"/>
</dbReference>
<dbReference type="PROSITE" id="PS00154">
    <property type="entry name" value="ATPASE_E1_E2"/>
    <property type="match status" value="1"/>
</dbReference>
<keyword evidence="6" id="KW-0479">Metal-binding</keyword>
<feature type="transmembrane region" description="Helical" evidence="18">
    <location>
        <begin position="776"/>
        <end position="794"/>
    </location>
</feature>
<evidence type="ECO:0000256" key="19">
    <source>
        <dbReference type="SAM" id="SignalP"/>
    </source>
</evidence>
<dbReference type="InterPro" id="IPR059000">
    <property type="entry name" value="ATPase_P-type_domA"/>
</dbReference>
<evidence type="ECO:0000256" key="3">
    <source>
        <dbReference type="ARBA" id="ARBA00022448"/>
    </source>
</evidence>
<comment type="catalytic activity">
    <reaction evidence="17">
        <text>Mn(2+)(in) + ATP + H2O = Mn(2+)(out) + ADP + phosphate + H(+)</text>
        <dbReference type="Rhea" id="RHEA:66820"/>
        <dbReference type="ChEBI" id="CHEBI:15377"/>
        <dbReference type="ChEBI" id="CHEBI:15378"/>
        <dbReference type="ChEBI" id="CHEBI:29035"/>
        <dbReference type="ChEBI" id="CHEBI:30616"/>
        <dbReference type="ChEBI" id="CHEBI:43474"/>
        <dbReference type="ChEBI" id="CHEBI:456216"/>
    </reaction>
    <physiologicalReaction direction="left-to-right" evidence="17">
        <dbReference type="Rhea" id="RHEA:66821"/>
    </physiologicalReaction>
</comment>
<keyword evidence="14 18" id="KW-0406">Ion transport</keyword>
<dbReference type="PANTHER" id="PTHR42861">
    <property type="entry name" value="CALCIUM-TRANSPORTING ATPASE"/>
    <property type="match status" value="1"/>
</dbReference>
<evidence type="ECO:0000256" key="15">
    <source>
        <dbReference type="ARBA" id="ARBA00023136"/>
    </source>
</evidence>
<dbReference type="Ensembl" id="ENSMGAT00000026137.1">
    <property type="protein sequence ID" value="ENSMGAP00000033275.1"/>
    <property type="gene ID" value="ENSMGAG00000007025.3"/>
</dbReference>
<evidence type="ECO:0000256" key="6">
    <source>
        <dbReference type="ARBA" id="ARBA00022723"/>
    </source>
</evidence>
<proteinExistence type="inferred from homology"/>
<dbReference type="PRINTS" id="PR00120">
    <property type="entry name" value="HATPASE"/>
</dbReference>
<evidence type="ECO:0000256" key="17">
    <source>
        <dbReference type="ARBA" id="ARBA00047330"/>
    </source>
</evidence>
<evidence type="ECO:0000256" key="4">
    <source>
        <dbReference type="ARBA" id="ARBA00022568"/>
    </source>
</evidence>
<evidence type="ECO:0000313" key="22">
    <source>
        <dbReference type="Proteomes" id="UP000001645"/>
    </source>
</evidence>
<dbReference type="InterPro" id="IPR023214">
    <property type="entry name" value="HAD_sf"/>
</dbReference>
<feature type="transmembrane region" description="Helical" evidence="18">
    <location>
        <begin position="744"/>
        <end position="764"/>
    </location>
</feature>
<protein>
    <recommendedName>
        <fullName evidence="18">Calcium-transporting ATPase</fullName>
        <ecNumber evidence="18">7.2.2.10</ecNumber>
    </recommendedName>
</protein>
<dbReference type="OrthoDB" id="3352408at2759"/>
<feature type="chain" id="PRO_5032859848" description="Calcium-transporting ATPase" evidence="19">
    <location>
        <begin position="18"/>
        <end position="899"/>
    </location>
</feature>
<name>A0A803YNC7_MELGA</name>
<dbReference type="FunFam" id="3.40.1110.10:FF:000006">
    <property type="entry name" value="Calcium-transporting ATPase"/>
    <property type="match status" value="1"/>
</dbReference>
<evidence type="ECO:0000256" key="11">
    <source>
        <dbReference type="ARBA" id="ARBA00022967"/>
    </source>
</evidence>
<accession>A0A803YNC7</accession>
<comment type="catalytic activity">
    <reaction evidence="16">
        <text>Ca(2+)(in) + ATP + H2O = Ca(2+)(out) + ADP + phosphate + H(+)</text>
        <dbReference type="Rhea" id="RHEA:18105"/>
        <dbReference type="ChEBI" id="CHEBI:15377"/>
        <dbReference type="ChEBI" id="CHEBI:15378"/>
        <dbReference type="ChEBI" id="CHEBI:29108"/>
        <dbReference type="ChEBI" id="CHEBI:30616"/>
        <dbReference type="ChEBI" id="CHEBI:43474"/>
        <dbReference type="ChEBI" id="CHEBI:456216"/>
        <dbReference type="EC" id="7.2.2.10"/>
    </reaction>
    <physiologicalReaction direction="left-to-right" evidence="16">
        <dbReference type="Rhea" id="RHEA:18106"/>
    </physiologicalReaction>
</comment>
<comment type="caution">
    <text evidence="18">Lacks conserved residue(s) required for the propagation of feature annotation.</text>
</comment>
<dbReference type="FunFam" id="3.40.50.1000:FF:000001">
    <property type="entry name" value="Phospholipid-transporting ATPase IC"/>
    <property type="match status" value="1"/>
</dbReference>
<keyword evidence="9 18" id="KW-0067">ATP-binding</keyword>
<dbReference type="Gene3D" id="2.70.150.10">
    <property type="entry name" value="Calcium-transporting ATPase, cytoplasmic transduction domain A"/>
    <property type="match status" value="1"/>
</dbReference>
<dbReference type="Pfam" id="PF00689">
    <property type="entry name" value="Cation_ATPase_C"/>
    <property type="match status" value="1"/>
</dbReference>
<dbReference type="GO" id="GO:0046872">
    <property type="term" value="F:metal ion binding"/>
    <property type="evidence" value="ECO:0007669"/>
    <property type="project" value="UniProtKB-KW"/>
</dbReference>